<feature type="non-terminal residue" evidence="2">
    <location>
        <position position="87"/>
    </location>
</feature>
<reference evidence="2" key="1">
    <citation type="submission" date="2013-12" db="EMBL/GenBank/DDBJ databases">
        <title>A Varibaculum cambriense genome reconstructed from a premature infant gut community with otherwise low bacterial novelty that shifts toward anaerobic metabolism during the third week of life.</title>
        <authorList>
            <person name="Brown C.T."/>
            <person name="Sharon I."/>
            <person name="Thomas B.C."/>
            <person name="Castelle C.J."/>
            <person name="Morowitz M.J."/>
            <person name="Banfield J.F."/>
        </authorList>
    </citation>
    <scope>NUCLEOTIDE SEQUENCE</scope>
</reference>
<protein>
    <recommendedName>
        <fullName evidence="1">Helix-turn-helix domain-containing protein</fullName>
    </recommendedName>
</protein>
<dbReference type="AlphaFoldDB" id="W1YVI0"/>
<dbReference type="SUPFAM" id="SSF46955">
    <property type="entry name" value="Putative DNA-binding domain"/>
    <property type="match status" value="1"/>
</dbReference>
<gene>
    <name evidence="2" type="ORF">Q604_UNBC00808G0002</name>
</gene>
<dbReference type="NCBIfam" id="TIGR01764">
    <property type="entry name" value="excise"/>
    <property type="match status" value="1"/>
</dbReference>
<evidence type="ECO:0000313" key="2">
    <source>
        <dbReference type="EMBL" id="ETJ45189.1"/>
    </source>
</evidence>
<dbReference type="EMBL" id="AZMM01000808">
    <property type="protein sequence ID" value="ETJ45189.1"/>
    <property type="molecule type" value="Genomic_DNA"/>
</dbReference>
<organism evidence="2">
    <name type="scientific">human gut metagenome</name>
    <dbReference type="NCBI Taxonomy" id="408170"/>
    <lineage>
        <taxon>unclassified sequences</taxon>
        <taxon>metagenomes</taxon>
        <taxon>organismal metagenomes</taxon>
    </lineage>
</organism>
<sequence length="87" mass="9548">MSATVSDAASILIRTPRGEEFPLAAADVDILRTILGGPQRAMYSLDEVAEMLGLSINTVRKWRSLGRLRVVKVGRSVRVPADEVERL</sequence>
<proteinExistence type="predicted"/>
<name>W1YVI0_9ZZZZ</name>
<dbReference type="Pfam" id="PF12728">
    <property type="entry name" value="HTH_17"/>
    <property type="match status" value="1"/>
</dbReference>
<evidence type="ECO:0000259" key="1">
    <source>
        <dbReference type="Pfam" id="PF12728"/>
    </source>
</evidence>
<dbReference type="InterPro" id="IPR010093">
    <property type="entry name" value="SinI_DNA-bd"/>
</dbReference>
<dbReference type="InterPro" id="IPR009061">
    <property type="entry name" value="DNA-bd_dom_put_sf"/>
</dbReference>
<accession>W1YVI0</accession>
<dbReference type="InterPro" id="IPR041657">
    <property type="entry name" value="HTH_17"/>
</dbReference>
<feature type="domain" description="Helix-turn-helix" evidence="1">
    <location>
        <begin position="42"/>
        <end position="86"/>
    </location>
</feature>
<dbReference type="GO" id="GO:0003677">
    <property type="term" value="F:DNA binding"/>
    <property type="evidence" value="ECO:0007669"/>
    <property type="project" value="InterPro"/>
</dbReference>
<comment type="caution">
    <text evidence="2">The sequence shown here is derived from an EMBL/GenBank/DDBJ whole genome shotgun (WGS) entry which is preliminary data.</text>
</comment>